<evidence type="ECO:0000313" key="2">
    <source>
        <dbReference type="Proteomes" id="UP000076962"/>
    </source>
</evidence>
<dbReference type="EMBL" id="LUTY01002232">
    <property type="protein sequence ID" value="OAD20621.1"/>
    <property type="molecule type" value="Genomic_DNA"/>
</dbReference>
<dbReference type="Proteomes" id="UP000076962">
    <property type="component" value="Unassembled WGS sequence"/>
</dbReference>
<dbReference type="AlphaFoldDB" id="A0A176RXW0"/>
<feature type="non-terminal residue" evidence="1">
    <location>
        <position position="1"/>
    </location>
</feature>
<keyword evidence="2" id="KW-1185">Reference proteome</keyword>
<comment type="caution">
    <text evidence="1">The sequence shown here is derived from an EMBL/GenBank/DDBJ whole genome shotgun (WGS) entry which is preliminary data.</text>
</comment>
<dbReference type="InterPro" id="IPR009241">
    <property type="entry name" value="HigB-like"/>
</dbReference>
<organism evidence="1 2">
    <name type="scientific">Candidatus Thiomargarita nelsonii</name>
    <dbReference type="NCBI Taxonomy" id="1003181"/>
    <lineage>
        <taxon>Bacteria</taxon>
        <taxon>Pseudomonadati</taxon>
        <taxon>Pseudomonadota</taxon>
        <taxon>Gammaproteobacteria</taxon>
        <taxon>Thiotrichales</taxon>
        <taxon>Thiotrichaceae</taxon>
        <taxon>Thiomargarita</taxon>
    </lineage>
</organism>
<sequence length="44" mass="5184">IARVIFFIHNNKIVLLHGFIKKTQQTPKEDIELALTRKTTFMTK</sequence>
<dbReference type="Pfam" id="PF05973">
    <property type="entry name" value="Gp49"/>
    <property type="match status" value="1"/>
</dbReference>
<name>A0A176RXW0_9GAMM</name>
<evidence type="ECO:0000313" key="1">
    <source>
        <dbReference type="EMBL" id="OAD20621.1"/>
    </source>
</evidence>
<protein>
    <submittedName>
        <fullName evidence="1">Protein containing DUF891</fullName>
    </submittedName>
</protein>
<reference evidence="1 2" key="1">
    <citation type="submission" date="2016-05" db="EMBL/GenBank/DDBJ databases">
        <title>Single-cell genome of chain-forming Candidatus Thiomargarita nelsonii and comparison to other large sulfur-oxidizing bacteria.</title>
        <authorList>
            <person name="Winkel M."/>
            <person name="Salman V."/>
            <person name="Woyke T."/>
            <person name="Schulz-Vogt H."/>
            <person name="Richter M."/>
            <person name="Flood B."/>
            <person name="Bailey J."/>
            <person name="Amann R."/>
            <person name="Mussmann M."/>
        </authorList>
    </citation>
    <scope>NUCLEOTIDE SEQUENCE [LARGE SCALE GENOMIC DNA]</scope>
    <source>
        <strain evidence="1 2">THI036</strain>
    </source>
</reference>
<proteinExistence type="predicted"/>
<accession>A0A176RXW0</accession>
<gene>
    <name evidence="1" type="ORF">THIOM_003664</name>
</gene>